<comment type="caution">
    <text evidence="2">The sequence shown here is derived from an EMBL/GenBank/DDBJ whole genome shotgun (WGS) entry which is preliminary data.</text>
</comment>
<reference evidence="2 3" key="1">
    <citation type="submission" date="2019-01" db="EMBL/GenBank/DDBJ databases">
        <title>Draft Genome Sequencing of Zygosaccharomyces mellis Ca-7.</title>
        <authorList>
            <person name="Shiwa Y."/>
            <person name="Kanesaki Y."/>
            <person name="Ishige T."/>
            <person name="Mura K."/>
            <person name="Hori T."/>
            <person name="Tamura T."/>
        </authorList>
    </citation>
    <scope>NUCLEOTIDE SEQUENCE [LARGE SCALE GENOMIC DNA]</scope>
    <source>
        <strain evidence="2 3">Ca-7</strain>
    </source>
</reference>
<dbReference type="PANTHER" id="PTHR28094:SF1">
    <property type="entry name" value="MEIOTICALLY UP-REGULATED GENE 113 PROTEIN"/>
    <property type="match status" value="1"/>
</dbReference>
<dbReference type="OrthoDB" id="4074785at2759"/>
<evidence type="ECO:0000313" key="3">
    <source>
        <dbReference type="Proteomes" id="UP000301737"/>
    </source>
</evidence>
<organism evidence="2 3">
    <name type="scientific">Zygosaccharomyces mellis</name>
    <dbReference type="NCBI Taxonomy" id="42258"/>
    <lineage>
        <taxon>Eukaryota</taxon>
        <taxon>Fungi</taxon>
        <taxon>Dikarya</taxon>
        <taxon>Ascomycota</taxon>
        <taxon>Saccharomycotina</taxon>
        <taxon>Saccharomycetes</taxon>
        <taxon>Saccharomycetales</taxon>
        <taxon>Saccharomycetaceae</taxon>
        <taxon>Zygosaccharomyces</taxon>
    </lineage>
</organism>
<feature type="domain" description="Bacteriophage T5 Orf172 DNA-binding" evidence="1">
    <location>
        <begin position="13"/>
        <end position="155"/>
    </location>
</feature>
<protein>
    <recommendedName>
        <fullName evidence="1">Bacteriophage T5 Orf172 DNA-binding domain-containing protein</fullName>
    </recommendedName>
</protein>
<name>A0A4C2E868_9SACH</name>
<sequence length="167" mass="19254">MVSTRGKKRHWSSNNQILCKIGMTARSNVNTRLLEWQNTCKHPVINLTPERVHLLYESSQNSKALAKIFGKLSLNNAKNRPANVKLQTYNNGGFYTDGKGPQTLARIENTIHKQLWKRYGQGLVWCYGCDPEGHTRHKEWFRVPIKELPLLIRYIDRVCSGNLDLAH</sequence>
<dbReference type="EMBL" id="BIMX01000004">
    <property type="protein sequence ID" value="GCE98208.1"/>
    <property type="molecule type" value="Genomic_DNA"/>
</dbReference>
<dbReference type="Proteomes" id="UP000301737">
    <property type="component" value="Unassembled WGS sequence"/>
</dbReference>
<dbReference type="SMART" id="SM00974">
    <property type="entry name" value="T5orf172"/>
    <property type="match status" value="1"/>
</dbReference>
<evidence type="ECO:0000259" key="1">
    <source>
        <dbReference type="SMART" id="SM00974"/>
    </source>
</evidence>
<keyword evidence="3" id="KW-1185">Reference proteome</keyword>
<accession>A0A4C2E868</accession>
<dbReference type="InterPro" id="IPR053006">
    <property type="entry name" value="Meiosis_regulatory"/>
</dbReference>
<dbReference type="PANTHER" id="PTHR28094">
    <property type="entry name" value="MEIOTICALLY UP-REGULATED GENE 113 PROTEIN"/>
    <property type="match status" value="1"/>
</dbReference>
<dbReference type="InterPro" id="IPR018306">
    <property type="entry name" value="Phage_T5_Orf172_DNA-bd"/>
</dbReference>
<dbReference type="Pfam" id="PF10544">
    <property type="entry name" value="T5orf172"/>
    <property type="match status" value="1"/>
</dbReference>
<gene>
    <name evidence="2" type="ORF">ZYGM_003570</name>
</gene>
<evidence type="ECO:0000313" key="2">
    <source>
        <dbReference type="EMBL" id="GCE98208.1"/>
    </source>
</evidence>
<proteinExistence type="predicted"/>
<dbReference type="AlphaFoldDB" id="A0A4C2E868"/>